<comment type="caution">
    <text evidence="5">The sequence shown here is derived from an EMBL/GenBank/DDBJ whole genome shotgun (WGS) entry which is preliminary data.</text>
</comment>
<dbReference type="InterPro" id="IPR036388">
    <property type="entry name" value="WH-like_DNA-bd_sf"/>
</dbReference>
<dbReference type="InterPro" id="IPR003812">
    <property type="entry name" value="Fido"/>
</dbReference>
<feature type="domain" description="Fido" evidence="4">
    <location>
        <begin position="128"/>
        <end position="278"/>
    </location>
</feature>
<feature type="binding site" evidence="1">
    <location>
        <position position="80"/>
    </location>
    <ligand>
        <name>ATP</name>
        <dbReference type="ChEBI" id="CHEBI:30616"/>
    </ligand>
</feature>
<dbReference type="PANTHER" id="PTHR13504">
    <property type="entry name" value="FIDO DOMAIN-CONTAINING PROTEIN DDB_G0283145"/>
    <property type="match status" value="1"/>
</dbReference>
<protein>
    <submittedName>
        <fullName evidence="5">Fic/DOC family protein</fullName>
    </submittedName>
</protein>
<dbReference type="GO" id="GO:0005524">
    <property type="term" value="F:ATP binding"/>
    <property type="evidence" value="ECO:0007669"/>
    <property type="project" value="UniProtKB-KW"/>
</dbReference>
<feature type="active site" evidence="2">
    <location>
        <position position="214"/>
    </location>
</feature>
<keyword evidence="1" id="KW-0547">Nucleotide-binding</keyword>
<dbReference type="InterPro" id="IPR036597">
    <property type="entry name" value="Fido-like_dom_sf"/>
</dbReference>
<proteinExistence type="predicted"/>
<feature type="binding site" evidence="1">
    <location>
        <position position="256"/>
    </location>
    <ligand>
        <name>ATP</name>
        <dbReference type="ChEBI" id="CHEBI:30616"/>
    </ligand>
</feature>
<name>A0AAN4AU14_9FUSO</name>
<dbReference type="Gene3D" id="1.10.10.10">
    <property type="entry name" value="Winged helix-like DNA-binding domain superfamily/Winged helix DNA-binding domain"/>
    <property type="match status" value="1"/>
</dbReference>
<feature type="binding site" evidence="3">
    <location>
        <begin position="256"/>
        <end position="257"/>
    </location>
    <ligand>
        <name>ATP</name>
        <dbReference type="ChEBI" id="CHEBI:30616"/>
    </ligand>
</feature>
<dbReference type="Pfam" id="PF13784">
    <property type="entry name" value="Fic_N"/>
    <property type="match status" value="1"/>
</dbReference>
<reference evidence="5 6" key="1">
    <citation type="submission" date="2012-07" db="EMBL/GenBank/DDBJ databases">
        <authorList>
            <person name="Durkin A.S."/>
            <person name="McCorrison J."/>
            <person name="Torralba M."/>
            <person name="Gillis M."/>
            <person name="Methe B."/>
            <person name="Sutton G."/>
            <person name="Nelson K.E."/>
        </authorList>
    </citation>
    <scope>NUCLEOTIDE SEQUENCE [LARGE SCALE GENOMIC DNA]</scope>
    <source>
        <strain evidence="5 6">Fnf 1007</strain>
    </source>
</reference>
<evidence type="ECO:0000256" key="2">
    <source>
        <dbReference type="PIRSR" id="PIRSR640198-1"/>
    </source>
</evidence>
<dbReference type="AlphaFoldDB" id="A0AAN4AU14"/>
<gene>
    <name evidence="5" type="ORF">HMPREF1127_2208</name>
</gene>
<feature type="binding site" evidence="1">
    <location>
        <position position="214"/>
    </location>
    <ligand>
        <name>ATP</name>
        <dbReference type="ChEBI" id="CHEBI:30616"/>
    </ligand>
</feature>
<dbReference type="InterPro" id="IPR025758">
    <property type="entry name" value="Fic/DOC_N"/>
</dbReference>
<evidence type="ECO:0000256" key="1">
    <source>
        <dbReference type="PIRSR" id="PIRSR038925-1"/>
    </source>
</evidence>
<dbReference type="EMBL" id="ALKK01000010">
    <property type="protein sequence ID" value="EJU18847.1"/>
    <property type="molecule type" value="Genomic_DNA"/>
</dbReference>
<evidence type="ECO:0000256" key="3">
    <source>
        <dbReference type="PIRSR" id="PIRSR640198-2"/>
    </source>
</evidence>
<dbReference type="InterPro" id="IPR026287">
    <property type="entry name" value="SoFic-like"/>
</dbReference>
<dbReference type="Pfam" id="PF02661">
    <property type="entry name" value="Fic"/>
    <property type="match status" value="1"/>
</dbReference>
<feature type="binding site" evidence="3">
    <location>
        <begin position="218"/>
        <end position="225"/>
    </location>
    <ligand>
        <name>ATP</name>
        <dbReference type="ChEBI" id="CHEBI:30616"/>
    </ligand>
</feature>
<dbReference type="Gene3D" id="1.10.3290.10">
    <property type="entry name" value="Fido-like domain"/>
    <property type="match status" value="1"/>
</dbReference>
<dbReference type="InterPro" id="IPR040198">
    <property type="entry name" value="Fido_containing"/>
</dbReference>
<organism evidence="5 6">
    <name type="scientific">Fusobacterium necrophorum subsp. funduliforme Fnf 1007</name>
    <dbReference type="NCBI Taxonomy" id="1161424"/>
    <lineage>
        <taxon>Bacteria</taxon>
        <taxon>Fusobacteriati</taxon>
        <taxon>Fusobacteriota</taxon>
        <taxon>Fusobacteriia</taxon>
        <taxon>Fusobacteriales</taxon>
        <taxon>Fusobacteriaceae</taxon>
        <taxon>Fusobacterium</taxon>
    </lineage>
</organism>
<dbReference type="Pfam" id="PF13412">
    <property type="entry name" value="HTH_24"/>
    <property type="match status" value="1"/>
</dbReference>
<evidence type="ECO:0000313" key="5">
    <source>
        <dbReference type="EMBL" id="EJU18847.1"/>
    </source>
</evidence>
<dbReference type="SUPFAM" id="SSF46785">
    <property type="entry name" value="Winged helix' DNA-binding domain"/>
    <property type="match status" value="1"/>
</dbReference>
<dbReference type="PROSITE" id="PS51459">
    <property type="entry name" value="FIDO"/>
    <property type="match status" value="1"/>
</dbReference>
<evidence type="ECO:0000259" key="4">
    <source>
        <dbReference type="PROSITE" id="PS51459"/>
    </source>
</evidence>
<feature type="binding site" evidence="1">
    <location>
        <begin position="219"/>
        <end position="225"/>
    </location>
    <ligand>
        <name>ATP</name>
        <dbReference type="ChEBI" id="CHEBI:30616"/>
    </ligand>
</feature>
<keyword evidence="1" id="KW-0067">ATP-binding</keyword>
<dbReference type="PANTHER" id="PTHR13504:SF38">
    <property type="entry name" value="FIDO DOMAIN-CONTAINING PROTEIN"/>
    <property type="match status" value="1"/>
</dbReference>
<dbReference type="SUPFAM" id="SSF140931">
    <property type="entry name" value="Fic-like"/>
    <property type="match status" value="1"/>
</dbReference>
<evidence type="ECO:0000313" key="6">
    <source>
        <dbReference type="Proteomes" id="UP000003120"/>
    </source>
</evidence>
<dbReference type="Proteomes" id="UP000003120">
    <property type="component" value="Unassembled WGS sequence"/>
</dbReference>
<dbReference type="RefSeq" id="WP_005960329.1">
    <property type="nucleotide sequence ID" value="NZ_ALKK01000010.1"/>
</dbReference>
<dbReference type="InterPro" id="IPR036390">
    <property type="entry name" value="WH_DNA-bd_sf"/>
</dbReference>
<dbReference type="PIRSF" id="PIRSF038925">
    <property type="entry name" value="AMP-prot_trans"/>
    <property type="match status" value="1"/>
</dbReference>
<sequence>MIKLETFKSGNRVKQDLYYSFIPNNINDVWKWDNSDINILLETANLALGGLNSFSDLIPDIDIYIRMHIKTEANKSSRIEGTKTSIEEEMMNIEDIDPEKRNDYEEVHNYIKALDYGINQILNGKLPFSSRLIKEIHKILLNGVRGKNKYPGEYRISQNWIGGSKPSDAKHVPPPHYMLNDLMSDLEKFIHNDDLKIPHLIKIAILHYQFETIHPFSDGNGRVGRLLIPLYLLDKKILNKPCFYISDYFEKNRTEYYDALTRVRESNDMAGWIKFFLKAVIATAQTAKKKFQKVVIQVKEYETMAPTLKGKWENILKILNIFYSEPILKSNEIVSKTGLSKTTVNSILKNMEEKGILSELTNYKRNKMYVLQGYFMIFIEGIDIDEI</sequence>
<accession>A0AAN4AU14</accession>